<evidence type="ECO:0000313" key="2">
    <source>
        <dbReference type="Proteomes" id="UP000308014"/>
    </source>
</evidence>
<name>A0A4S8VPK7_AURPU</name>
<gene>
    <name evidence="1" type="ORF">D6D24_05653</name>
</gene>
<organism evidence="1 2">
    <name type="scientific">Aureobasidium pullulans</name>
    <name type="common">Black yeast</name>
    <name type="synonym">Pullularia pullulans</name>
    <dbReference type="NCBI Taxonomy" id="5580"/>
    <lineage>
        <taxon>Eukaryota</taxon>
        <taxon>Fungi</taxon>
        <taxon>Dikarya</taxon>
        <taxon>Ascomycota</taxon>
        <taxon>Pezizomycotina</taxon>
        <taxon>Dothideomycetes</taxon>
        <taxon>Dothideomycetidae</taxon>
        <taxon>Dothideales</taxon>
        <taxon>Saccotheciaceae</taxon>
        <taxon>Aureobasidium</taxon>
    </lineage>
</organism>
<comment type="caution">
    <text evidence="1">The sequence shown here is derived from an EMBL/GenBank/DDBJ whole genome shotgun (WGS) entry which is preliminary data.</text>
</comment>
<accession>A0A4S8VPK7</accession>
<proteinExistence type="predicted"/>
<dbReference type="AlphaFoldDB" id="A0A4S8VPK7"/>
<sequence length="298" mass="33557">MEQPKLQIVEAIIALDQTNVLDVLRKAFRLIADCYEAEMMDESLAGARHLLENYSVPPYMTLKLYIVISASSNDWSYAEEYRLQAERLYTGICRTPRLSNRPGVDLEGVRKELDMLSAYQLDNPPTFRPTLPQSLVLPSNDSMLSGDDAEEDEEQLDEVRDECAGADSLYDYGDMPGYVNVLEDILHYYKHMSPLVKLRTCLLVASMTDSPSRAISRREDAEQLWREQKNFFGAEMPADVQSFLQAARVQLDELAQDQLGTGSTSADDPVENAALSNATAELSRIRLEDQQGDNHANH</sequence>
<reference evidence="1 2" key="1">
    <citation type="submission" date="2018-10" db="EMBL/GenBank/DDBJ databases">
        <title>Fifty Aureobasidium pullulans genomes reveal a recombining polyextremotolerant generalist.</title>
        <authorList>
            <person name="Gostincar C."/>
            <person name="Turk M."/>
            <person name="Zajc J."/>
            <person name="Gunde-Cimerman N."/>
        </authorList>
    </citation>
    <scope>NUCLEOTIDE SEQUENCE [LARGE SCALE GENOMIC DNA]</scope>
    <source>
        <strain evidence="1 2">EXF-11318</strain>
    </source>
</reference>
<protein>
    <submittedName>
        <fullName evidence="1">Uncharacterized protein</fullName>
    </submittedName>
</protein>
<dbReference type="EMBL" id="QZAJ01000207">
    <property type="protein sequence ID" value="THW14139.1"/>
    <property type="molecule type" value="Genomic_DNA"/>
</dbReference>
<evidence type="ECO:0000313" key="1">
    <source>
        <dbReference type="EMBL" id="THW14139.1"/>
    </source>
</evidence>
<dbReference type="Proteomes" id="UP000308014">
    <property type="component" value="Unassembled WGS sequence"/>
</dbReference>